<dbReference type="HOGENOM" id="CLU_2210373_0_0_1"/>
<sequence length="107" mass="12131">MSYPRANQESYLQNFCHSRLWFGCYIAGSSILLPGKFSPSPTTAICLVSPAVSHVFFGPQKSCLKNNVKFMNVCIQHCRIIKARYERAIHLFILLPRKPGNKIFSPV</sequence>
<evidence type="ECO:0000313" key="1">
    <source>
        <dbReference type="EMBL" id="KIM39211.1"/>
    </source>
</evidence>
<gene>
    <name evidence="1" type="ORF">M413DRAFT_195656</name>
</gene>
<dbReference type="EMBL" id="KN831786">
    <property type="protein sequence ID" value="KIM39211.1"/>
    <property type="molecule type" value="Genomic_DNA"/>
</dbReference>
<keyword evidence="2" id="KW-1185">Reference proteome</keyword>
<evidence type="ECO:0000313" key="2">
    <source>
        <dbReference type="Proteomes" id="UP000053424"/>
    </source>
</evidence>
<organism evidence="1 2">
    <name type="scientific">Hebeloma cylindrosporum</name>
    <dbReference type="NCBI Taxonomy" id="76867"/>
    <lineage>
        <taxon>Eukaryota</taxon>
        <taxon>Fungi</taxon>
        <taxon>Dikarya</taxon>
        <taxon>Basidiomycota</taxon>
        <taxon>Agaricomycotina</taxon>
        <taxon>Agaricomycetes</taxon>
        <taxon>Agaricomycetidae</taxon>
        <taxon>Agaricales</taxon>
        <taxon>Agaricineae</taxon>
        <taxon>Hymenogastraceae</taxon>
        <taxon>Hebeloma</taxon>
    </lineage>
</organism>
<name>A0A0C3C6J9_HEBCY</name>
<reference evidence="2" key="2">
    <citation type="submission" date="2015-01" db="EMBL/GenBank/DDBJ databases">
        <title>Evolutionary Origins and Diversification of the Mycorrhizal Mutualists.</title>
        <authorList>
            <consortium name="DOE Joint Genome Institute"/>
            <consortium name="Mycorrhizal Genomics Consortium"/>
            <person name="Kohler A."/>
            <person name="Kuo A."/>
            <person name="Nagy L.G."/>
            <person name="Floudas D."/>
            <person name="Copeland A."/>
            <person name="Barry K.W."/>
            <person name="Cichocki N."/>
            <person name="Veneault-Fourrey C."/>
            <person name="LaButti K."/>
            <person name="Lindquist E.A."/>
            <person name="Lipzen A."/>
            <person name="Lundell T."/>
            <person name="Morin E."/>
            <person name="Murat C."/>
            <person name="Riley R."/>
            <person name="Ohm R."/>
            <person name="Sun H."/>
            <person name="Tunlid A."/>
            <person name="Henrissat B."/>
            <person name="Grigoriev I.V."/>
            <person name="Hibbett D.S."/>
            <person name="Martin F."/>
        </authorList>
    </citation>
    <scope>NUCLEOTIDE SEQUENCE [LARGE SCALE GENOMIC DNA]</scope>
    <source>
        <strain evidence="2">h7</strain>
    </source>
</reference>
<reference evidence="1 2" key="1">
    <citation type="submission" date="2014-04" db="EMBL/GenBank/DDBJ databases">
        <authorList>
            <consortium name="DOE Joint Genome Institute"/>
            <person name="Kuo A."/>
            <person name="Gay G."/>
            <person name="Dore J."/>
            <person name="Kohler A."/>
            <person name="Nagy L.G."/>
            <person name="Floudas D."/>
            <person name="Copeland A."/>
            <person name="Barry K.W."/>
            <person name="Cichocki N."/>
            <person name="Veneault-Fourrey C."/>
            <person name="LaButti K."/>
            <person name="Lindquist E.A."/>
            <person name="Lipzen A."/>
            <person name="Lundell T."/>
            <person name="Morin E."/>
            <person name="Murat C."/>
            <person name="Sun H."/>
            <person name="Tunlid A."/>
            <person name="Henrissat B."/>
            <person name="Grigoriev I.V."/>
            <person name="Hibbett D.S."/>
            <person name="Martin F."/>
            <person name="Nordberg H.P."/>
            <person name="Cantor M.N."/>
            <person name="Hua S.X."/>
        </authorList>
    </citation>
    <scope>NUCLEOTIDE SEQUENCE [LARGE SCALE GENOMIC DNA]</scope>
    <source>
        <strain evidence="2">h7</strain>
    </source>
</reference>
<protein>
    <submittedName>
        <fullName evidence="1">Uncharacterized protein</fullName>
    </submittedName>
</protein>
<proteinExistence type="predicted"/>
<accession>A0A0C3C6J9</accession>
<dbReference type="Proteomes" id="UP000053424">
    <property type="component" value="Unassembled WGS sequence"/>
</dbReference>
<dbReference type="AlphaFoldDB" id="A0A0C3C6J9"/>